<accession>A0AAD8BDH2</accession>
<evidence type="ECO:0000313" key="2">
    <source>
        <dbReference type="Proteomes" id="UP001233172"/>
    </source>
</evidence>
<feature type="non-terminal residue" evidence="1">
    <location>
        <position position="60"/>
    </location>
</feature>
<dbReference type="Pfam" id="PF00071">
    <property type="entry name" value="Ras"/>
    <property type="match status" value="1"/>
</dbReference>
<reference evidence="1" key="2">
    <citation type="submission" date="2023-04" db="EMBL/GenBank/DDBJ databases">
        <authorList>
            <person name="Bu L."/>
            <person name="Lu L."/>
            <person name="Laidemitt M.R."/>
            <person name="Zhang S.M."/>
            <person name="Mutuku M."/>
            <person name="Mkoji G."/>
            <person name="Steinauer M."/>
            <person name="Loker E.S."/>
        </authorList>
    </citation>
    <scope>NUCLEOTIDE SEQUENCE</scope>
    <source>
        <strain evidence="1">KasaAsao</strain>
        <tissue evidence="1">Whole Snail</tissue>
    </source>
</reference>
<protein>
    <submittedName>
        <fullName evidence="1">Cdc42</fullName>
    </submittedName>
</protein>
<sequence length="60" mass="6788">MTVFNKQDQAMDYKFINEKKSNIKCVVVGDAMVGKTSLSRRLACLGFAQDYNPTTFDNYA</sequence>
<dbReference type="SUPFAM" id="SSF52540">
    <property type="entry name" value="P-loop containing nucleoside triphosphate hydrolases"/>
    <property type="match status" value="1"/>
</dbReference>
<dbReference type="InterPro" id="IPR027417">
    <property type="entry name" value="P-loop_NTPase"/>
</dbReference>
<reference evidence="1" key="1">
    <citation type="journal article" date="2023" name="PLoS Negl. Trop. Dis.">
        <title>A genome sequence for Biomphalaria pfeifferi, the major vector snail for the human-infecting parasite Schistosoma mansoni.</title>
        <authorList>
            <person name="Bu L."/>
            <person name="Lu L."/>
            <person name="Laidemitt M.R."/>
            <person name="Zhang S.M."/>
            <person name="Mutuku M."/>
            <person name="Mkoji G."/>
            <person name="Steinauer M."/>
            <person name="Loker E.S."/>
        </authorList>
    </citation>
    <scope>NUCLEOTIDE SEQUENCE</scope>
    <source>
        <strain evidence="1">KasaAsao</strain>
    </source>
</reference>
<dbReference type="GO" id="GO:0003924">
    <property type="term" value="F:GTPase activity"/>
    <property type="evidence" value="ECO:0007669"/>
    <property type="project" value="InterPro"/>
</dbReference>
<proteinExistence type="predicted"/>
<organism evidence="1 2">
    <name type="scientific">Biomphalaria pfeifferi</name>
    <name type="common">Bloodfluke planorb</name>
    <name type="synonym">Freshwater snail</name>
    <dbReference type="NCBI Taxonomy" id="112525"/>
    <lineage>
        <taxon>Eukaryota</taxon>
        <taxon>Metazoa</taxon>
        <taxon>Spiralia</taxon>
        <taxon>Lophotrochozoa</taxon>
        <taxon>Mollusca</taxon>
        <taxon>Gastropoda</taxon>
        <taxon>Heterobranchia</taxon>
        <taxon>Euthyneura</taxon>
        <taxon>Panpulmonata</taxon>
        <taxon>Hygrophila</taxon>
        <taxon>Lymnaeoidea</taxon>
        <taxon>Planorbidae</taxon>
        <taxon>Biomphalaria</taxon>
    </lineage>
</organism>
<dbReference type="EMBL" id="JASAOG010000096">
    <property type="protein sequence ID" value="KAK0052282.1"/>
    <property type="molecule type" value="Genomic_DNA"/>
</dbReference>
<dbReference type="PRINTS" id="PR00449">
    <property type="entry name" value="RASTRNSFRMNG"/>
</dbReference>
<evidence type="ECO:0000313" key="1">
    <source>
        <dbReference type="EMBL" id="KAK0052282.1"/>
    </source>
</evidence>
<dbReference type="GO" id="GO:0005525">
    <property type="term" value="F:GTP binding"/>
    <property type="evidence" value="ECO:0007669"/>
    <property type="project" value="InterPro"/>
</dbReference>
<dbReference type="AlphaFoldDB" id="A0AAD8BDH2"/>
<dbReference type="Gene3D" id="3.40.50.300">
    <property type="entry name" value="P-loop containing nucleotide triphosphate hydrolases"/>
    <property type="match status" value="1"/>
</dbReference>
<keyword evidence="2" id="KW-1185">Reference proteome</keyword>
<dbReference type="Proteomes" id="UP001233172">
    <property type="component" value="Unassembled WGS sequence"/>
</dbReference>
<comment type="caution">
    <text evidence="1">The sequence shown here is derived from an EMBL/GenBank/DDBJ whole genome shotgun (WGS) entry which is preliminary data.</text>
</comment>
<dbReference type="InterPro" id="IPR001806">
    <property type="entry name" value="Small_GTPase"/>
</dbReference>
<gene>
    <name evidence="1" type="ORF">Bpfe_018365</name>
</gene>
<name>A0AAD8BDH2_BIOPF</name>